<dbReference type="EMBL" id="JAAFYZ010000111">
    <property type="protein sequence ID" value="MBS2550682.1"/>
    <property type="molecule type" value="Genomic_DNA"/>
</dbReference>
<dbReference type="PANTHER" id="PTHR33375:SF1">
    <property type="entry name" value="CHROMOSOME-PARTITIONING PROTEIN PARB-RELATED"/>
    <property type="match status" value="1"/>
</dbReference>
<evidence type="ECO:0000256" key="3">
    <source>
        <dbReference type="SAM" id="MobiDB-lite"/>
    </source>
</evidence>
<evidence type="ECO:0000259" key="4">
    <source>
        <dbReference type="SMART" id="SM00470"/>
    </source>
</evidence>
<name>A0ABS5KXC5_9ACTN</name>
<dbReference type="Pfam" id="PF17762">
    <property type="entry name" value="HTH_ParB"/>
    <property type="match status" value="1"/>
</dbReference>
<gene>
    <name evidence="5" type="ORF">KGQ19_27800</name>
</gene>
<dbReference type="Proteomes" id="UP000730482">
    <property type="component" value="Unassembled WGS sequence"/>
</dbReference>
<feature type="region of interest" description="Disordered" evidence="3">
    <location>
        <begin position="1"/>
        <end position="75"/>
    </location>
</feature>
<organism evidence="5 6">
    <name type="scientific">Catenulispora pinistramenti</name>
    <dbReference type="NCBI Taxonomy" id="2705254"/>
    <lineage>
        <taxon>Bacteria</taxon>
        <taxon>Bacillati</taxon>
        <taxon>Actinomycetota</taxon>
        <taxon>Actinomycetes</taxon>
        <taxon>Catenulisporales</taxon>
        <taxon>Catenulisporaceae</taxon>
        <taxon>Catenulispora</taxon>
    </lineage>
</organism>
<dbReference type="Pfam" id="PF02195">
    <property type="entry name" value="ParB_N"/>
    <property type="match status" value="1"/>
</dbReference>
<evidence type="ECO:0000256" key="1">
    <source>
        <dbReference type="ARBA" id="ARBA00006295"/>
    </source>
</evidence>
<dbReference type="CDD" id="cd16393">
    <property type="entry name" value="SPO0J_N"/>
    <property type="match status" value="1"/>
</dbReference>
<feature type="domain" description="ParB-like N-terminal" evidence="4">
    <location>
        <begin position="119"/>
        <end position="213"/>
    </location>
</feature>
<dbReference type="InterPro" id="IPR004437">
    <property type="entry name" value="ParB/RepB/Spo0J"/>
</dbReference>
<dbReference type="SUPFAM" id="SSF109709">
    <property type="entry name" value="KorB DNA-binding domain-like"/>
    <property type="match status" value="1"/>
</dbReference>
<evidence type="ECO:0000313" key="5">
    <source>
        <dbReference type="EMBL" id="MBS2550682.1"/>
    </source>
</evidence>
<comment type="similarity">
    <text evidence="1">Belongs to the ParB family.</text>
</comment>
<evidence type="ECO:0000313" key="6">
    <source>
        <dbReference type="Proteomes" id="UP000730482"/>
    </source>
</evidence>
<evidence type="ECO:0000256" key="2">
    <source>
        <dbReference type="ARBA" id="ARBA00022829"/>
    </source>
</evidence>
<dbReference type="PANTHER" id="PTHR33375">
    <property type="entry name" value="CHROMOSOME-PARTITIONING PROTEIN PARB-RELATED"/>
    <property type="match status" value="1"/>
</dbReference>
<feature type="compositionally biased region" description="Basic and acidic residues" evidence="3">
    <location>
        <begin position="42"/>
        <end position="53"/>
    </location>
</feature>
<accession>A0ABS5KXC5</accession>
<dbReference type="SUPFAM" id="SSF110849">
    <property type="entry name" value="ParB/Sulfiredoxin"/>
    <property type="match status" value="1"/>
</dbReference>
<dbReference type="Gene3D" id="3.90.1530.30">
    <property type="match status" value="1"/>
</dbReference>
<proteinExistence type="inferred from homology"/>
<reference evidence="5 6" key="1">
    <citation type="submission" date="2020-02" db="EMBL/GenBank/DDBJ databases">
        <title>Acidophilic actinobacteria isolated from forest soil.</title>
        <authorList>
            <person name="Golinska P."/>
        </authorList>
    </citation>
    <scope>NUCLEOTIDE SEQUENCE [LARGE SCALE GENOMIC DNA]</scope>
    <source>
        <strain evidence="5 6">NL8</strain>
    </source>
</reference>
<sequence length="400" mass="43482">MNDRRRGLGKGLGALIPSGAPTSILSEKTRAESATTSTAEETVSRETASDVSRETAPAAPVRTALGTLPIDTAPDYRASDAASIGSRSASVPAPASSPESSYDADLPDGLMPVPGASFAEIPQGQIRPNPVQPRTEFDEVALAELVASIKEVGLLQPIVVRQLAEPEGEHRYELIMGERRWRASQEAGLSAIPAIIRDTRDDRMLLDALLENLQRAQLNPLEEAAAYDQLLKDFDCTHEVLAEKIGKSRPHVTNTLRLLTLTPGIQRRVAAGVITAGHARALLGLKSVEQQEEIAKRIVRENLSVRAVEELAGMGRWDAAALDTALTETPEDYLDLSEKPKGKRVRSGSRMPILEDFGQRLSDRLETRVKVDIMQKRGRITIEYAGIEDLKRIAKAILGE</sequence>
<dbReference type="NCBIfam" id="TIGR00180">
    <property type="entry name" value="parB_part"/>
    <property type="match status" value="1"/>
</dbReference>
<dbReference type="InterPro" id="IPR041468">
    <property type="entry name" value="HTH_ParB/Spo0J"/>
</dbReference>
<dbReference type="RefSeq" id="WP_212013976.1">
    <property type="nucleotide sequence ID" value="NZ_JAAFYZ010000111.1"/>
</dbReference>
<keyword evidence="6" id="KW-1185">Reference proteome</keyword>
<protein>
    <submittedName>
        <fullName evidence="5">ParB/RepB/Spo0J family partition protein</fullName>
    </submittedName>
</protein>
<keyword evidence="2" id="KW-0159">Chromosome partition</keyword>
<dbReference type="InterPro" id="IPR050336">
    <property type="entry name" value="Chromosome_partition/occlusion"/>
</dbReference>
<comment type="caution">
    <text evidence="5">The sequence shown here is derived from an EMBL/GenBank/DDBJ whole genome shotgun (WGS) entry which is preliminary data.</text>
</comment>
<dbReference type="InterPro" id="IPR036086">
    <property type="entry name" value="ParB/Sulfiredoxin_sf"/>
</dbReference>
<dbReference type="InterPro" id="IPR003115">
    <property type="entry name" value="ParB_N"/>
</dbReference>
<feature type="compositionally biased region" description="Low complexity" evidence="3">
    <location>
        <begin position="32"/>
        <end position="41"/>
    </location>
</feature>
<dbReference type="Gene3D" id="1.10.10.2830">
    <property type="match status" value="1"/>
</dbReference>
<dbReference type="SMART" id="SM00470">
    <property type="entry name" value="ParB"/>
    <property type="match status" value="1"/>
</dbReference>